<dbReference type="PROSITE" id="PS50042">
    <property type="entry name" value="CNMP_BINDING_3"/>
    <property type="match status" value="1"/>
</dbReference>
<dbReference type="InterPro" id="IPR000595">
    <property type="entry name" value="cNMP-bd_dom"/>
</dbReference>
<feature type="domain" description="Cyclic nucleotide-binding" evidence="4">
    <location>
        <begin position="20"/>
        <end position="134"/>
    </location>
</feature>
<dbReference type="SUPFAM" id="SSF51206">
    <property type="entry name" value="cAMP-binding domain-like"/>
    <property type="match status" value="1"/>
</dbReference>
<dbReference type="Gene3D" id="2.60.120.10">
    <property type="entry name" value="Jelly Rolls"/>
    <property type="match status" value="1"/>
</dbReference>
<dbReference type="InterPro" id="IPR014710">
    <property type="entry name" value="RmlC-like_jellyroll"/>
</dbReference>
<dbReference type="CDD" id="cd00038">
    <property type="entry name" value="CAP_ED"/>
    <property type="match status" value="1"/>
</dbReference>
<keyword evidence="3" id="KW-0804">Transcription</keyword>
<dbReference type="GO" id="GO:0003677">
    <property type="term" value="F:DNA binding"/>
    <property type="evidence" value="ECO:0007669"/>
    <property type="project" value="UniProtKB-KW"/>
</dbReference>
<keyword evidence="2" id="KW-0238">DNA-binding</keyword>
<proteinExistence type="predicted"/>
<dbReference type="GO" id="GO:0005829">
    <property type="term" value="C:cytosol"/>
    <property type="evidence" value="ECO:0007669"/>
    <property type="project" value="TreeGrafter"/>
</dbReference>
<dbReference type="Pfam" id="PF13545">
    <property type="entry name" value="HTH_Crp_2"/>
    <property type="match status" value="1"/>
</dbReference>
<dbReference type="InterPro" id="IPR050397">
    <property type="entry name" value="Env_Response_Regulators"/>
</dbReference>
<dbReference type="PANTHER" id="PTHR24567:SF58">
    <property type="entry name" value="CYCLIC AMP-BINDING REGULATORY PROTEIN"/>
    <property type="match status" value="1"/>
</dbReference>
<dbReference type="EMBL" id="FLUM01000003">
    <property type="protein sequence ID" value="SBW02837.1"/>
    <property type="molecule type" value="Genomic_DNA"/>
</dbReference>
<keyword evidence="1" id="KW-0805">Transcription regulation</keyword>
<gene>
    <name evidence="5" type="ORF">KL86DYS1_30417</name>
</gene>
<sequence length="229" mass="25962">MEHNNYLTDQQINIIHKIPLFRGLNEDAKKTLLDKLDYTVTEISKGEIIIRQNTPCLHMYILLKGNLEVNIIDVSGNNVKVENLIGPRAFATPHLFDGNSVFPATFTVIEDGILFKATKESAFTLISSEPELLKNFLRLTGNCNACTVSRLRILSYKSIRSRFIYYLFEHKQSGTLSVMEHNQTQLAEYLSVTRPALANEIKRMADEGLLKVDGRNVELLSISSLLKYV</sequence>
<reference evidence="5" key="1">
    <citation type="submission" date="2016-04" db="EMBL/GenBank/DDBJ databases">
        <authorList>
            <person name="Evans L.H."/>
            <person name="Alamgir A."/>
            <person name="Owens N."/>
            <person name="Weber N.D."/>
            <person name="Virtaneva K."/>
            <person name="Barbian K."/>
            <person name="Babar A."/>
            <person name="Rosenke K."/>
        </authorList>
    </citation>
    <scope>NUCLEOTIDE SEQUENCE</scope>
    <source>
        <strain evidence="5">86-1</strain>
    </source>
</reference>
<dbReference type="GO" id="GO:0003700">
    <property type="term" value="F:DNA-binding transcription factor activity"/>
    <property type="evidence" value="ECO:0007669"/>
    <property type="project" value="TreeGrafter"/>
</dbReference>
<organism evidence="5">
    <name type="scientific">uncultured Dysgonomonas sp</name>
    <dbReference type="NCBI Taxonomy" id="206096"/>
    <lineage>
        <taxon>Bacteria</taxon>
        <taxon>Pseudomonadati</taxon>
        <taxon>Bacteroidota</taxon>
        <taxon>Bacteroidia</taxon>
        <taxon>Bacteroidales</taxon>
        <taxon>Dysgonomonadaceae</taxon>
        <taxon>Dysgonomonas</taxon>
        <taxon>environmental samples</taxon>
    </lineage>
</organism>
<dbReference type="InterPro" id="IPR036390">
    <property type="entry name" value="WH_DNA-bd_sf"/>
</dbReference>
<evidence type="ECO:0000259" key="4">
    <source>
        <dbReference type="PROSITE" id="PS50042"/>
    </source>
</evidence>
<dbReference type="Pfam" id="PF00027">
    <property type="entry name" value="cNMP_binding"/>
    <property type="match status" value="1"/>
</dbReference>
<accession>A0A212JTX6</accession>
<dbReference type="RefSeq" id="WP_296942252.1">
    <property type="nucleotide sequence ID" value="NZ_LT599032.1"/>
</dbReference>
<evidence type="ECO:0000256" key="2">
    <source>
        <dbReference type="ARBA" id="ARBA00023125"/>
    </source>
</evidence>
<dbReference type="InterPro" id="IPR012318">
    <property type="entry name" value="HTH_CRP"/>
</dbReference>
<dbReference type="SMART" id="SM00100">
    <property type="entry name" value="cNMP"/>
    <property type="match status" value="1"/>
</dbReference>
<evidence type="ECO:0000313" key="5">
    <source>
        <dbReference type="EMBL" id="SBW02837.1"/>
    </source>
</evidence>
<dbReference type="SUPFAM" id="SSF46785">
    <property type="entry name" value="Winged helix' DNA-binding domain"/>
    <property type="match status" value="1"/>
</dbReference>
<dbReference type="PANTHER" id="PTHR24567">
    <property type="entry name" value="CRP FAMILY TRANSCRIPTIONAL REGULATORY PROTEIN"/>
    <property type="match status" value="1"/>
</dbReference>
<dbReference type="InterPro" id="IPR018490">
    <property type="entry name" value="cNMP-bd_dom_sf"/>
</dbReference>
<evidence type="ECO:0000256" key="3">
    <source>
        <dbReference type="ARBA" id="ARBA00023163"/>
    </source>
</evidence>
<evidence type="ECO:0000256" key="1">
    <source>
        <dbReference type="ARBA" id="ARBA00023015"/>
    </source>
</evidence>
<protein>
    <recommendedName>
        <fullName evidence="4">Cyclic nucleotide-binding domain-containing protein</fullName>
    </recommendedName>
</protein>
<name>A0A212JTX6_9BACT</name>
<dbReference type="AlphaFoldDB" id="A0A212JTX6"/>